<proteinExistence type="predicted"/>
<dbReference type="PROSITE" id="PS51873">
    <property type="entry name" value="TRIAD"/>
    <property type="match status" value="1"/>
</dbReference>
<feature type="domain" description="RING-type" evidence="11">
    <location>
        <begin position="11"/>
        <end position="366"/>
    </location>
</feature>
<evidence type="ECO:0000256" key="7">
    <source>
        <dbReference type="ARBA" id="ARBA00022786"/>
    </source>
</evidence>
<sequence length="375" mass="42806">MEGPDTKRRRCTRECLVCREDKGVTAFPGRITGICRHVRDVCRRCMRRTIQMEIQTKGRAAEAKCPTCSAPLSLADVARESSKKDAEHLDKLLLQKVLSQEPSFCWCAHGCEVGQMLEDIGPNIFMTCQQCSRRTCTHHRSKWHDELTCAEYDSQQAAKEQLFCFTVDNGTLKSHSNGLCYRWSPNLNDKAKRFAQWDSCVRGHLHSVGWVAVGNLFLPTRIRSIRVLQPRPDSYQLDNTALRSPKRGVFYRSSCAWEDITDEIAEWGDFVQGTPIDEKWIKVDSRFLPVYIKGIRILKLQAGLCQYMQKKSIQCCPSCRQGIEKKQGCDHMTCPCGAQFCYRCGADYLGPKGIFAVGNHVHKKTCRHYRPVVSR</sequence>
<dbReference type="EMBL" id="CAXAMM010015158">
    <property type="protein sequence ID" value="CAK9035654.1"/>
    <property type="molecule type" value="Genomic_DNA"/>
</dbReference>
<evidence type="ECO:0000256" key="6">
    <source>
        <dbReference type="ARBA" id="ARBA00022771"/>
    </source>
</evidence>
<dbReference type="Proteomes" id="UP001642464">
    <property type="component" value="Unassembled WGS sequence"/>
</dbReference>
<evidence type="ECO:0000256" key="1">
    <source>
        <dbReference type="ARBA" id="ARBA00001798"/>
    </source>
</evidence>
<comment type="caution">
    <text evidence="12">The sequence shown here is derived from an EMBL/GenBank/DDBJ whole genome shotgun (WGS) entry which is preliminary data.</text>
</comment>
<evidence type="ECO:0000256" key="3">
    <source>
        <dbReference type="ARBA" id="ARBA00022679"/>
    </source>
</evidence>
<dbReference type="PANTHER" id="PTHR11685">
    <property type="entry name" value="RBR FAMILY RING FINGER AND IBR DOMAIN-CONTAINING"/>
    <property type="match status" value="1"/>
</dbReference>
<keyword evidence="4" id="KW-0479">Metal-binding</keyword>
<dbReference type="InterPro" id="IPR044066">
    <property type="entry name" value="TRIAD_supradom"/>
</dbReference>
<dbReference type="CDD" id="cd22584">
    <property type="entry name" value="Rcat_RBR_unk"/>
    <property type="match status" value="1"/>
</dbReference>
<evidence type="ECO:0000256" key="9">
    <source>
        <dbReference type="PROSITE-ProRule" id="PRU00175"/>
    </source>
</evidence>
<feature type="domain" description="RING-type" evidence="10">
    <location>
        <begin position="15"/>
        <end position="69"/>
    </location>
</feature>
<keyword evidence="3" id="KW-0808">Transferase</keyword>
<evidence type="ECO:0000313" key="13">
    <source>
        <dbReference type="Proteomes" id="UP001642464"/>
    </source>
</evidence>
<dbReference type="SMART" id="SM00647">
    <property type="entry name" value="IBR"/>
    <property type="match status" value="2"/>
</dbReference>
<accession>A0ABP0L927</accession>
<evidence type="ECO:0000256" key="5">
    <source>
        <dbReference type="ARBA" id="ARBA00022737"/>
    </source>
</evidence>
<keyword evidence="6 9" id="KW-0863">Zinc-finger</keyword>
<dbReference type="InterPro" id="IPR002867">
    <property type="entry name" value="IBR_dom"/>
</dbReference>
<keyword evidence="13" id="KW-1185">Reference proteome</keyword>
<gene>
    <name evidence="12" type="ORF">SCF082_LOCUS21384</name>
</gene>
<evidence type="ECO:0000256" key="4">
    <source>
        <dbReference type="ARBA" id="ARBA00022723"/>
    </source>
</evidence>
<dbReference type="SUPFAM" id="SSF57850">
    <property type="entry name" value="RING/U-box"/>
    <property type="match status" value="3"/>
</dbReference>
<dbReference type="InterPro" id="IPR001841">
    <property type="entry name" value="Znf_RING"/>
</dbReference>
<keyword evidence="8" id="KW-0862">Zinc</keyword>
<evidence type="ECO:0000313" key="12">
    <source>
        <dbReference type="EMBL" id="CAK9035654.1"/>
    </source>
</evidence>
<keyword evidence="7" id="KW-0833">Ubl conjugation pathway</keyword>
<protein>
    <recommendedName>
        <fullName evidence="2">RBR-type E3 ubiquitin transferase</fullName>
        <ecNumber evidence="2">2.3.2.31</ecNumber>
    </recommendedName>
</protein>
<evidence type="ECO:0000259" key="11">
    <source>
        <dbReference type="PROSITE" id="PS51873"/>
    </source>
</evidence>
<keyword evidence="5" id="KW-0677">Repeat</keyword>
<dbReference type="CDD" id="cd20335">
    <property type="entry name" value="BRcat_RBR"/>
    <property type="match status" value="1"/>
</dbReference>
<comment type="catalytic activity">
    <reaction evidence="1">
        <text>[E2 ubiquitin-conjugating enzyme]-S-ubiquitinyl-L-cysteine + [acceptor protein]-L-lysine = [E2 ubiquitin-conjugating enzyme]-L-cysteine + [acceptor protein]-N(6)-ubiquitinyl-L-lysine.</text>
        <dbReference type="EC" id="2.3.2.31"/>
    </reaction>
</comment>
<dbReference type="EC" id="2.3.2.31" evidence="2"/>
<name>A0ABP0L927_9DINO</name>
<evidence type="ECO:0000259" key="10">
    <source>
        <dbReference type="PROSITE" id="PS50089"/>
    </source>
</evidence>
<dbReference type="Pfam" id="PF01485">
    <property type="entry name" value="IBR"/>
    <property type="match status" value="2"/>
</dbReference>
<evidence type="ECO:0000256" key="8">
    <source>
        <dbReference type="ARBA" id="ARBA00022833"/>
    </source>
</evidence>
<dbReference type="Gene3D" id="1.20.120.1750">
    <property type="match status" value="1"/>
</dbReference>
<dbReference type="PROSITE" id="PS50089">
    <property type="entry name" value="ZF_RING_2"/>
    <property type="match status" value="1"/>
</dbReference>
<dbReference type="InterPro" id="IPR031127">
    <property type="entry name" value="E3_UB_ligase_RBR"/>
</dbReference>
<reference evidence="12 13" key="1">
    <citation type="submission" date="2024-02" db="EMBL/GenBank/DDBJ databases">
        <authorList>
            <person name="Chen Y."/>
            <person name="Shah S."/>
            <person name="Dougan E. K."/>
            <person name="Thang M."/>
            <person name="Chan C."/>
        </authorList>
    </citation>
    <scope>NUCLEOTIDE SEQUENCE [LARGE SCALE GENOMIC DNA]</scope>
</reference>
<evidence type="ECO:0000256" key="2">
    <source>
        <dbReference type="ARBA" id="ARBA00012251"/>
    </source>
</evidence>
<organism evidence="12 13">
    <name type="scientific">Durusdinium trenchii</name>
    <dbReference type="NCBI Taxonomy" id="1381693"/>
    <lineage>
        <taxon>Eukaryota</taxon>
        <taxon>Sar</taxon>
        <taxon>Alveolata</taxon>
        <taxon>Dinophyceae</taxon>
        <taxon>Suessiales</taxon>
        <taxon>Symbiodiniaceae</taxon>
        <taxon>Durusdinium</taxon>
    </lineage>
</organism>